<evidence type="ECO:0000313" key="2">
    <source>
        <dbReference type="EMBL" id="MEU5707109.1"/>
    </source>
</evidence>
<dbReference type="SUPFAM" id="SSF55729">
    <property type="entry name" value="Acyl-CoA N-acyltransferases (Nat)"/>
    <property type="match status" value="1"/>
</dbReference>
<keyword evidence="2" id="KW-0808">Transferase</keyword>
<keyword evidence="3" id="KW-1185">Reference proteome</keyword>
<dbReference type="InterPro" id="IPR016181">
    <property type="entry name" value="Acyl_CoA_acyltransferase"/>
</dbReference>
<evidence type="ECO:0000313" key="3">
    <source>
        <dbReference type="Proteomes" id="UP001551011"/>
    </source>
</evidence>
<sequence length="195" mass="19843">MASPGLSGRDRITVSGAVRDAVPLVRDVLAEAGPAYRPFGRAELIDAVVRGVPGTRAGGPPFLRMETAERPGPAVGVERDAVPLFERHFPESYAQPGRPGVRRWAGVYGGDGLALLAVAADAWSAVGCGFVAGVLTAPGARGLGLGAAVSRFVGDALVRDFGRAALMVDAADAAAVAAYERVGMRGVPLRAAAVG</sequence>
<comment type="caution">
    <text evidence="2">The sequence shown here is derived from an EMBL/GenBank/DDBJ whole genome shotgun (WGS) entry which is preliminary data.</text>
</comment>
<dbReference type="EMBL" id="JBFAEG010000005">
    <property type="protein sequence ID" value="MEU5707109.1"/>
    <property type="molecule type" value="Genomic_DNA"/>
</dbReference>
<evidence type="ECO:0000259" key="1">
    <source>
        <dbReference type="Pfam" id="PF00583"/>
    </source>
</evidence>
<dbReference type="EC" id="2.3.1.-" evidence="2"/>
<organism evidence="2 3">
    <name type="scientific">Streptomyces flaveolus</name>
    <dbReference type="NCBI Taxonomy" id="67297"/>
    <lineage>
        <taxon>Bacteria</taxon>
        <taxon>Bacillati</taxon>
        <taxon>Actinomycetota</taxon>
        <taxon>Actinomycetes</taxon>
        <taxon>Kitasatosporales</taxon>
        <taxon>Streptomycetaceae</taxon>
        <taxon>Streptomyces</taxon>
    </lineage>
</organism>
<accession>A0ABV3A5C0</accession>
<gene>
    <name evidence="2" type="ORF">AB0H04_09495</name>
</gene>
<reference evidence="2 3" key="1">
    <citation type="submission" date="2024-06" db="EMBL/GenBank/DDBJ databases">
        <title>The Natural Products Discovery Center: Release of the First 8490 Sequenced Strains for Exploring Actinobacteria Biosynthetic Diversity.</title>
        <authorList>
            <person name="Kalkreuter E."/>
            <person name="Kautsar S.A."/>
            <person name="Yang D."/>
            <person name="Bader C.D."/>
            <person name="Teijaro C.N."/>
            <person name="Fluegel L."/>
            <person name="Davis C.M."/>
            <person name="Simpson J.R."/>
            <person name="Lauterbach L."/>
            <person name="Steele A.D."/>
            <person name="Gui C."/>
            <person name="Meng S."/>
            <person name="Li G."/>
            <person name="Viehrig K."/>
            <person name="Ye F."/>
            <person name="Su P."/>
            <person name="Kiefer A.F."/>
            <person name="Nichols A."/>
            <person name="Cepeda A.J."/>
            <person name="Yan W."/>
            <person name="Fan B."/>
            <person name="Jiang Y."/>
            <person name="Adhikari A."/>
            <person name="Zheng C.-J."/>
            <person name="Schuster L."/>
            <person name="Cowan T.M."/>
            <person name="Smanski M.J."/>
            <person name="Chevrette M.G."/>
            <person name="De Carvalho L.P.S."/>
            <person name="Shen B."/>
        </authorList>
    </citation>
    <scope>NUCLEOTIDE SEQUENCE [LARGE SCALE GENOMIC DNA]</scope>
    <source>
        <strain evidence="2 3">NPDC020594</strain>
    </source>
</reference>
<dbReference type="GO" id="GO:0016746">
    <property type="term" value="F:acyltransferase activity"/>
    <property type="evidence" value="ECO:0007669"/>
    <property type="project" value="UniProtKB-KW"/>
</dbReference>
<dbReference type="InterPro" id="IPR000182">
    <property type="entry name" value="GNAT_dom"/>
</dbReference>
<dbReference type="RefSeq" id="WP_053211264.1">
    <property type="nucleotide sequence ID" value="NZ_JBFAEG010000005.1"/>
</dbReference>
<keyword evidence="2" id="KW-0012">Acyltransferase</keyword>
<dbReference type="Gene3D" id="3.40.630.30">
    <property type="match status" value="1"/>
</dbReference>
<feature type="domain" description="N-acetyltransferase" evidence="1">
    <location>
        <begin position="102"/>
        <end position="184"/>
    </location>
</feature>
<dbReference type="Proteomes" id="UP001551011">
    <property type="component" value="Unassembled WGS sequence"/>
</dbReference>
<proteinExistence type="predicted"/>
<protein>
    <submittedName>
        <fullName evidence="2">GNAT family N-acetyltransferase</fullName>
        <ecNumber evidence="2">2.3.1.-</ecNumber>
    </submittedName>
</protein>
<name>A0ABV3A5C0_9ACTN</name>
<dbReference type="Pfam" id="PF00583">
    <property type="entry name" value="Acetyltransf_1"/>
    <property type="match status" value="1"/>
</dbReference>